<evidence type="ECO:0000259" key="1">
    <source>
        <dbReference type="PROSITE" id="PS50846"/>
    </source>
</evidence>
<dbReference type="PROSITE" id="PS50846">
    <property type="entry name" value="HMA_2"/>
    <property type="match status" value="1"/>
</dbReference>
<dbReference type="InterPro" id="IPR006121">
    <property type="entry name" value="HMA_dom"/>
</dbReference>
<accession>A0A1Y6F0P1</accession>
<sequence length="73" mass="7342">MGCEDCVIVIENAVNRLPGVAYVGVSLSGGTMTVRSGEGFDATAIVSKVQALGYGMGGADTASTAAKVCRCRV</sequence>
<dbReference type="SUPFAM" id="SSF55008">
    <property type="entry name" value="HMA, heavy metal-associated domain"/>
    <property type="match status" value="1"/>
</dbReference>
<keyword evidence="3" id="KW-1185">Reference proteome</keyword>
<evidence type="ECO:0000313" key="3">
    <source>
        <dbReference type="Proteomes" id="UP000194474"/>
    </source>
</evidence>
<dbReference type="InterPro" id="IPR036163">
    <property type="entry name" value="HMA_dom_sf"/>
</dbReference>
<dbReference type="Gene3D" id="3.30.70.100">
    <property type="match status" value="1"/>
</dbReference>
<dbReference type="EMBL" id="FXWK01000001">
    <property type="protein sequence ID" value="SMQ68434.1"/>
    <property type="molecule type" value="Genomic_DNA"/>
</dbReference>
<dbReference type="Proteomes" id="UP000194474">
    <property type="component" value="Unassembled WGS sequence"/>
</dbReference>
<reference evidence="3" key="1">
    <citation type="submission" date="2017-04" db="EMBL/GenBank/DDBJ databases">
        <authorList>
            <person name="Varghese N."/>
            <person name="Submissions S."/>
        </authorList>
    </citation>
    <scope>NUCLEOTIDE SEQUENCE [LARGE SCALE GENOMIC DNA]</scope>
</reference>
<dbReference type="Pfam" id="PF00403">
    <property type="entry name" value="HMA"/>
    <property type="match status" value="1"/>
</dbReference>
<dbReference type="GO" id="GO:0046872">
    <property type="term" value="F:metal ion binding"/>
    <property type="evidence" value="ECO:0007669"/>
    <property type="project" value="InterPro"/>
</dbReference>
<organism evidence="2 3">
    <name type="scientific">Devosia lucknowensis</name>
    <dbReference type="NCBI Taxonomy" id="1096929"/>
    <lineage>
        <taxon>Bacteria</taxon>
        <taxon>Pseudomonadati</taxon>
        <taxon>Pseudomonadota</taxon>
        <taxon>Alphaproteobacteria</taxon>
        <taxon>Hyphomicrobiales</taxon>
        <taxon>Devosiaceae</taxon>
        <taxon>Devosia</taxon>
    </lineage>
</organism>
<gene>
    <name evidence="2" type="ORF">SAMN06295905_1580</name>
</gene>
<evidence type="ECO:0000313" key="2">
    <source>
        <dbReference type="EMBL" id="SMQ68434.1"/>
    </source>
</evidence>
<name>A0A1Y6F0P1_9HYPH</name>
<dbReference type="OrthoDB" id="7950267at2"/>
<proteinExistence type="predicted"/>
<dbReference type="AlphaFoldDB" id="A0A1Y6F0P1"/>
<protein>
    <submittedName>
        <fullName evidence="2">Copper chaperone CopZ</fullName>
    </submittedName>
</protein>
<feature type="domain" description="HMA" evidence="1">
    <location>
        <begin position="1"/>
        <end position="57"/>
    </location>
</feature>
<dbReference type="CDD" id="cd00371">
    <property type="entry name" value="HMA"/>
    <property type="match status" value="1"/>
</dbReference>